<dbReference type="InterPro" id="IPR005631">
    <property type="entry name" value="SDH"/>
</dbReference>
<accession>X5GXM9</accession>
<comment type="similarity">
    <text evidence="1">Belongs to the SdhE FAD assembly factor family.</text>
</comment>
<reference evidence="4 5" key="1">
    <citation type="submission" date="2014-03" db="EMBL/GenBank/DDBJ databases">
        <title>Sequencing and Comparison of Genomes and Transcriptome Profiles of Human Ehrlichiosis Agents.</title>
        <authorList>
            <person name="Lin M."/>
            <person name="Daugherty S.C."/>
            <person name="Nagaraj S."/>
            <person name="Cheng Z."/>
            <person name="Xiong Q."/>
            <person name="Lin F.-Y."/>
            <person name="Sengamalay N."/>
            <person name="Ott S."/>
            <person name="Godinez A."/>
            <person name="Tallon L.J."/>
            <person name="Sadzewicz L."/>
            <person name="Fraser C.M."/>
            <person name="Dunning Hotopp J.C."/>
            <person name="Rikihisa Y."/>
        </authorList>
    </citation>
    <scope>NUCLEOTIDE SEQUENCE [LARGE SCALE GENOMIC DNA]</scope>
    <source>
        <strain evidence="4 5">Oregon</strain>
    </source>
</reference>
<evidence type="ECO:0000256" key="1">
    <source>
        <dbReference type="ARBA" id="ARBA00008571"/>
    </source>
</evidence>
<dbReference type="EMBL" id="CP007481">
    <property type="protein sequence ID" value="AHX11817.1"/>
    <property type="molecule type" value="Genomic_DNA"/>
</dbReference>
<dbReference type="SUPFAM" id="SSF109910">
    <property type="entry name" value="YgfY-like"/>
    <property type="match status" value="1"/>
</dbReference>
<keyword evidence="5" id="KW-1185">Reference proteome</keyword>
<evidence type="ECO:0000313" key="5">
    <source>
        <dbReference type="Proteomes" id="UP000023755"/>
    </source>
</evidence>
<dbReference type="PANTHER" id="PTHR12469:SF2">
    <property type="entry name" value="SUCCINATE DEHYDROGENASE ASSEMBLY FACTOR 2, MITOCHONDRIAL"/>
    <property type="match status" value="1"/>
</dbReference>
<dbReference type="OrthoDB" id="9807264at2"/>
<dbReference type="KEGG" id="nhm:NHE_0898"/>
<sequence length="87" mass="10226">MKADLKRKRILYRSTHRGCKETDILLGGFAEKNFGNLTDHEVEQFERILELTDSFIFDCYQGRVNPPEDLELLTRMVNERNGSFQET</sequence>
<dbReference type="AlphaFoldDB" id="X5GXM9"/>
<dbReference type="PANTHER" id="PTHR12469">
    <property type="entry name" value="PROTEIN EMI5 HOMOLOG, MITOCHONDRIAL"/>
    <property type="match status" value="1"/>
</dbReference>
<dbReference type="Proteomes" id="UP000023755">
    <property type="component" value="Chromosome"/>
</dbReference>
<dbReference type="RefSeq" id="WP_038560237.1">
    <property type="nucleotide sequence ID" value="NZ_CP007481.1"/>
</dbReference>
<dbReference type="STRING" id="1286528.NHE_0898"/>
<dbReference type="Pfam" id="PF03937">
    <property type="entry name" value="Sdh5"/>
    <property type="match status" value="1"/>
</dbReference>
<name>X5GXM9_9RICK</name>
<dbReference type="Gene3D" id="1.10.150.250">
    <property type="entry name" value="Flavinator of succinate dehydrogenase"/>
    <property type="match status" value="1"/>
</dbReference>
<protein>
    <recommendedName>
        <fullName evidence="2">FAD assembly factor SdhE</fullName>
    </recommendedName>
</protein>
<organism evidence="4 5">
    <name type="scientific">Neorickettsia helminthoeca str. Oregon</name>
    <dbReference type="NCBI Taxonomy" id="1286528"/>
    <lineage>
        <taxon>Bacteria</taxon>
        <taxon>Pseudomonadati</taxon>
        <taxon>Pseudomonadota</taxon>
        <taxon>Alphaproteobacteria</taxon>
        <taxon>Rickettsiales</taxon>
        <taxon>Anaplasmataceae</taxon>
        <taxon>Neorickettsia</taxon>
    </lineage>
</organism>
<evidence type="ECO:0000256" key="3">
    <source>
        <dbReference type="ARBA" id="ARBA00023186"/>
    </source>
</evidence>
<dbReference type="GO" id="GO:0006099">
    <property type="term" value="P:tricarboxylic acid cycle"/>
    <property type="evidence" value="ECO:0007669"/>
    <property type="project" value="TreeGrafter"/>
</dbReference>
<evidence type="ECO:0000313" key="4">
    <source>
        <dbReference type="EMBL" id="AHX11817.1"/>
    </source>
</evidence>
<keyword evidence="3" id="KW-0143">Chaperone</keyword>
<dbReference type="InterPro" id="IPR036714">
    <property type="entry name" value="SDH_sf"/>
</dbReference>
<gene>
    <name evidence="4" type="ORF">NHE_0898</name>
</gene>
<dbReference type="HOGENOM" id="CLU_103054_1_1_5"/>
<proteinExistence type="inferred from homology"/>
<evidence type="ECO:0000256" key="2">
    <source>
        <dbReference type="ARBA" id="ARBA00019418"/>
    </source>
</evidence>